<name>A0ABD3DY77_9LAMI</name>
<organism evidence="2 3">
    <name type="scientific">Castilleja foliolosa</name>
    <dbReference type="NCBI Taxonomy" id="1961234"/>
    <lineage>
        <taxon>Eukaryota</taxon>
        <taxon>Viridiplantae</taxon>
        <taxon>Streptophyta</taxon>
        <taxon>Embryophyta</taxon>
        <taxon>Tracheophyta</taxon>
        <taxon>Spermatophyta</taxon>
        <taxon>Magnoliopsida</taxon>
        <taxon>eudicotyledons</taxon>
        <taxon>Gunneridae</taxon>
        <taxon>Pentapetalae</taxon>
        <taxon>asterids</taxon>
        <taxon>lamiids</taxon>
        <taxon>Lamiales</taxon>
        <taxon>Orobanchaceae</taxon>
        <taxon>Pedicularideae</taxon>
        <taxon>Castillejinae</taxon>
        <taxon>Castilleja</taxon>
    </lineage>
</organism>
<gene>
    <name evidence="2" type="ORF">CASFOL_009529</name>
</gene>
<reference evidence="3" key="1">
    <citation type="journal article" date="2024" name="IScience">
        <title>Strigolactones Initiate the Formation of Haustorium-like Structures in Castilleja.</title>
        <authorList>
            <person name="Buerger M."/>
            <person name="Peterson D."/>
            <person name="Chory J."/>
        </authorList>
    </citation>
    <scope>NUCLEOTIDE SEQUENCE [LARGE SCALE GENOMIC DNA]</scope>
</reference>
<protein>
    <submittedName>
        <fullName evidence="2">Uncharacterized protein</fullName>
    </submittedName>
</protein>
<keyword evidence="3" id="KW-1185">Reference proteome</keyword>
<comment type="caution">
    <text evidence="2">The sequence shown here is derived from an EMBL/GenBank/DDBJ whole genome shotgun (WGS) entry which is preliminary data.</text>
</comment>
<evidence type="ECO:0000313" key="2">
    <source>
        <dbReference type="EMBL" id="KAL3646562.1"/>
    </source>
</evidence>
<dbReference type="EMBL" id="JAVIJP010000012">
    <property type="protein sequence ID" value="KAL3646562.1"/>
    <property type="molecule type" value="Genomic_DNA"/>
</dbReference>
<dbReference type="AlphaFoldDB" id="A0ABD3DY77"/>
<keyword evidence="1" id="KW-1133">Transmembrane helix</keyword>
<evidence type="ECO:0000313" key="3">
    <source>
        <dbReference type="Proteomes" id="UP001632038"/>
    </source>
</evidence>
<keyword evidence="1" id="KW-0812">Transmembrane</keyword>
<feature type="transmembrane region" description="Helical" evidence="1">
    <location>
        <begin position="12"/>
        <end position="34"/>
    </location>
</feature>
<evidence type="ECO:0000256" key="1">
    <source>
        <dbReference type="SAM" id="Phobius"/>
    </source>
</evidence>
<keyword evidence="1" id="KW-0472">Membrane</keyword>
<accession>A0ABD3DY77</accession>
<dbReference type="Proteomes" id="UP001632038">
    <property type="component" value="Unassembled WGS sequence"/>
</dbReference>
<proteinExistence type="predicted"/>
<sequence length="107" mass="12565">MDLLLAMPDSMVLVSIVRGLLSTLLLAFSLFSFWKIEERNNKPIDIGRPNRFFQCIISGSNGIHRYRKKPPPIEIFSFDHISIVNTIYKDRYYKEYYTLDREISIAC</sequence>